<dbReference type="AlphaFoldDB" id="F8P645"/>
<dbReference type="EMBL" id="GL945439">
    <property type="protein sequence ID" value="EGO20912.1"/>
    <property type="molecule type" value="Genomic_DNA"/>
</dbReference>
<reference evidence="1" key="1">
    <citation type="submission" date="2011-04" db="EMBL/GenBank/DDBJ databases">
        <title>Evolution of plant cell wall degrading machinery underlies the functional diversity of forest fungi.</title>
        <authorList>
            <consortium name="US DOE Joint Genome Institute (JGI-PGF)"/>
            <person name="Eastwood D.C."/>
            <person name="Floudas D."/>
            <person name="Binder M."/>
            <person name="Majcherczyk A."/>
            <person name="Schneider P."/>
            <person name="Aerts A."/>
            <person name="Asiegbu F.O."/>
            <person name="Baker S.E."/>
            <person name="Barry K."/>
            <person name="Bendiksby M."/>
            <person name="Blumentritt M."/>
            <person name="Coutinho P.M."/>
            <person name="Cullen D."/>
            <person name="Cullen D."/>
            <person name="Gathman A."/>
            <person name="Goodell B."/>
            <person name="Henrissat B."/>
            <person name="Ihrmark K."/>
            <person name="Kauserud H."/>
            <person name="Kohler A."/>
            <person name="LaButti K."/>
            <person name="Lapidus A."/>
            <person name="Lavin J.L."/>
            <person name="Lee Y.-H."/>
            <person name="Lindquist E."/>
            <person name="Lilly W."/>
            <person name="Lucas S."/>
            <person name="Morin E."/>
            <person name="Murat C."/>
            <person name="Oguiza J.A."/>
            <person name="Park J."/>
            <person name="Pisabarro A.G."/>
            <person name="Riley R."/>
            <person name="Rosling A."/>
            <person name="Salamov A."/>
            <person name="Schmidt O."/>
            <person name="Schmutz J."/>
            <person name="Skrede I."/>
            <person name="Stenlid J."/>
            <person name="Wiebenga A."/>
            <person name="Xie X."/>
            <person name="Kues U."/>
            <person name="Hibbett D.S."/>
            <person name="Hoffmeister D."/>
            <person name="Hogberg N."/>
            <person name="Martin F."/>
            <person name="Grigoriev I.V."/>
            <person name="Watkinson S.C."/>
        </authorList>
    </citation>
    <scope>NUCLEOTIDE SEQUENCE</scope>
    <source>
        <strain evidence="1">S7.9</strain>
    </source>
</reference>
<proteinExistence type="predicted"/>
<dbReference type="OrthoDB" id="3055280at2759"/>
<feature type="non-terminal residue" evidence="1">
    <location>
        <position position="148"/>
    </location>
</feature>
<name>F8P645_SERL9</name>
<gene>
    <name evidence="1" type="ORF">SERLADRAFT_475298</name>
</gene>
<dbReference type="RefSeq" id="XP_007321869.1">
    <property type="nucleotide sequence ID" value="XM_007321807.1"/>
</dbReference>
<dbReference type="KEGG" id="sla:SERLADRAFT_475298"/>
<accession>F8P645</accession>
<organism>
    <name type="scientific">Serpula lacrymans var. lacrymans (strain S7.9)</name>
    <name type="common">Dry rot fungus</name>
    <dbReference type="NCBI Taxonomy" id="578457"/>
    <lineage>
        <taxon>Eukaryota</taxon>
        <taxon>Fungi</taxon>
        <taxon>Dikarya</taxon>
        <taxon>Basidiomycota</taxon>
        <taxon>Agaricomycotina</taxon>
        <taxon>Agaricomycetes</taxon>
        <taxon>Agaricomycetidae</taxon>
        <taxon>Boletales</taxon>
        <taxon>Coniophorineae</taxon>
        <taxon>Serpulaceae</taxon>
        <taxon>Serpula</taxon>
    </lineage>
</organism>
<dbReference type="Proteomes" id="UP000008064">
    <property type="component" value="Unassembled WGS sequence"/>
</dbReference>
<sequence>MGKVMVFCLLSGCTPEIASSGISDIFEVDGIEGEPGAVLLEALRTLVDGDERRGQEDVTVIGAINEDGRPFFRIEDPVERQEDVLRIPDSSIRVIPHCSMGEFWDFTSLPILALATDGRVTPERLWRLAMHQGKSVSQRDYGLPEIDY</sequence>
<dbReference type="GeneID" id="18820620"/>
<evidence type="ECO:0000313" key="1">
    <source>
        <dbReference type="EMBL" id="EGO20912.1"/>
    </source>
</evidence>
<dbReference type="HOGENOM" id="CLU_1763283_0_0_1"/>
<protein>
    <submittedName>
        <fullName evidence="1">Uncharacterized protein</fullName>
    </submittedName>
</protein>